<dbReference type="PANTHER" id="PTHR33112:SF12">
    <property type="entry name" value="HETEROKARYON INCOMPATIBILITY DOMAIN-CONTAINING PROTEIN"/>
    <property type="match status" value="1"/>
</dbReference>
<evidence type="ECO:0000313" key="2">
    <source>
        <dbReference type="EMBL" id="KAF2834705.1"/>
    </source>
</evidence>
<dbReference type="Proteomes" id="UP000799429">
    <property type="component" value="Unassembled WGS sequence"/>
</dbReference>
<gene>
    <name evidence="2" type="ORF">M501DRAFT_999945</name>
</gene>
<comment type="caution">
    <text evidence="2">The sequence shown here is derived from an EMBL/GenBank/DDBJ whole genome shotgun (WGS) entry which is preliminary data.</text>
</comment>
<sequence length="761" mass="86996">MDNIESSTLEVLVKDAATHNTPSRTIEQRPGGKVFPQSTAEFCEQCCQFDIRSVDSFMKSLGTPIKPSRVIRIGTIKQMLARPSCPLCRLISNSCLNGPLRHLFRPYPNGSDVGVSGAWFATLGPTEEQKMNSETLFISLWPDLYETNFDNAKIVVRPVALGKGDGVAHVPPSQTPFFARRLTGRFIDPELIKRWIDECEKNHTRCRNQYHRLRQREAFRFRAIDVQQYCLGAPLWPCRYVALSYVWGNASQVLLTDDILVNLQEPGSLKTIMNDLPKTVSDAIVIASKIGIRYLWIDTLCINRSQPGELRIAISNMDLIYRMACVTLIVADAVNANVGIAGVTEPRKTTEYMEEVDTHTHFALAALFDFKDYLKRTVYESRAWTYQESQLPARSLIFINGQVYFSCQQKVYSEELICEGFGENIVDYTSFETARKQRPVCGHESPDRIFLVDYLRAVMLYTSRQLTYQDDILNAFSGVLRLYCDQDHSRVLSGFPDRWMDIAILWQPVQGLERRPGFSSWSWAGWKGPVKWFNDGLVPANSMDVASRRAQMASIKDWLEYHTWIEWLIGPDENGLWTPAHTSSSQDRHIPSPLSERPVKPHGFEDALLHYTTSKVKHPSLLFRTVSAIYKIRPIFIGPVRYSSADKAELGIGLQLFVLLNRRDELCGWVMLDESWRAQAETEQEFLMLSEGKYYMDYQRPHHGHHYKEPPWDGPDWVEYYSMMVVRSGGVAERAGLGRVMKDAIPDARKDGAEWIDTLLL</sequence>
<dbReference type="Pfam" id="PF06985">
    <property type="entry name" value="HET"/>
    <property type="match status" value="1"/>
</dbReference>
<evidence type="ECO:0000259" key="1">
    <source>
        <dbReference type="Pfam" id="PF06985"/>
    </source>
</evidence>
<dbReference type="InterPro" id="IPR010730">
    <property type="entry name" value="HET"/>
</dbReference>
<dbReference type="AlphaFoldDB" id="A0A9P4VM12"/>
<protein>
    <submittedName>
        <fullName evidence="2">HET-domain-containing protein</fullName>
    </submittedName>
</protein>
<dbReference type="PANTHER" id="PTHR33112">
    <property type="entry name" value="DOMAIN PROTEIN, PUTATIVE-RELATED"/>
    <property type="match status" value="1"/>
</dbReference>
<reference evidence="2" key="1">
    <citation type="journal article" date="2020" name="Stud. Mycol.">
        <title>101 Dothideomycetes genomes: a test case for predicting lifestyles and emergence of pathogens.</title>
        <authorList>
            <person name="Haridas S."/>
            <person name="Albert R."/>
            <person name="Binder M."/>
            <person name="Bloem J."/>
            <person name="Labutti K."/>
            <person name="Salamov A."/>
            <person name="Andreopoulos B."/>
            <person name="Baker S."/>
            <person name="Barry K."/>
            <person name="Bills G."/>
            <person name="Bluhm B."/>
            <person name="Cannon C."/>
            <person name="Castanera R."/>
            <person name="Culley D."/>
            <person name="Daum C."/>
            <person name="Ezra D."/>
            <person name="Gonzalez J."/>
            <person name="Henrissat B."/>
            <person name="Kuo A."/>
            <person name="Liang C."/>
            <person name="Lipzen A."/>
            <person name="Lutzoni F."/>
            <person name="Magnuson J."/>
            <person name="Mondo S."/>
            <person name="Nolan M."/>
            <person name="Ohm R."/>
            <person name="Pangilinan J."/>
            <person name="Park H.-J."/>
            <person name="Ramirez L."/>
            <person name="Alfaro M."/>
            <person name="Sun H."/>
            <person name="Tritt A."/>
            <person name="Yoshinaga Y."/>
            <person name="Zwiers L.-H."/>
            <person name="Turgeon B."/>
            <person name="Goodwin S."/>
            <person name="Spatafora J."/>
            <person name="Crous P."/>
            <person name="Grigoriev I."/>
        </authorList>
    </citation>
    <scope>NUCLEOTIDE SEQUENCE</scope>
    <source>
        <strain evidence="2">CBS 101060</strain>
    </source>
</reference>
<proteinExistence type="predicted"/>
<keyword evidence="3" id="KW-1185">Reference proteome</keyword>
<accession>A0A9P4VM12</accession>
<evidence type="ECO:0000313" key="3">
    <source>
        <dbReference type="Proteomes" id="UP000799429"/>
    </source>
</evidence>
<feature type="domain" description="Heterokaryon incompatibility" evidence="1">
    <location>
        <begin position="240"/>
        <end position="388"/>
    </location>
</feature>
<organism evidence="2 3">
    <name type="scientific">Patellaria atrata CBS 101060</name>
    <dbReference type="NCBI Taxonomy" id="1346257"/>
    <lineage>
        <taxon>Eukaryota</taxon>
        <taxon>Fungi</taxon>
        <taxon>Dikarya</taxon>
        <taxon>Ascomycota</taxon>
        <taxon>Pezizomycotina</taxon>
        <taxon>Dothideomycetes</taxon>
        <taxon>Dothideomycetes incertae sedis</taxon>
        <taxon>Patellariales</taxon>
        <taxon>Patellariaceae</taxon>
        <taxon>Patellaria</taxon>
    </lineage>
</organism>
<dbReference type="EMBL" id="MU006115">
    <property type="protein sequence ID" value="KAF2834705.1"/>
    <property type="molecule type" value="Genomic_DNA"/>
</dbReference>
<dbReference type="OrthoDB" id="5135333at2759"/>
<name>A0A9P4VM12_9PEZI</name>